<keyword evidence="1" id="KW-0560">Oxidoreductase</keyword>
<comment type="caution">
    <text evidence="2">The sequence shown here is derived from an EMBL/GenBank/DDBJ whole genome shotgun (WGS) entry which is preliminary data.</text>
</comment>
<evidence type="ECO:0000256" key="1">
    <source>
        <dbReference type="ARBA" id="ARBA00023002"/>
    </source>
</evidence>
<dbReference type="OMA" id="RFIQAGF"/>
<dbReference type="PANTHER" id="PTHR43539">
    <property type="entry name" value="FLAVIN-BINDING MONOOXYGENASE-LIKE PROTEIN (AFU_ORTHOLOGUE AFUA_4G09220)"/>
    <property type="match status" value="1"/>
</dbReference>
<accession>A0A100IAG1</accession>
<dbReference type="AlphaFoldDB" id="A0A100IAG1"/>
<sequence>MGSISDEFPPLAALPNLSLHPSIDAEQLNAAKITDDWLASFSKSLSTGQPDAIQAHFLEKESWWRDFVSFSWDIACHNGSQAISSYLASSTSGFSDPKLDQPGALQPHLADLGGMRFIQAGFGFTTKAGKGRGVLRLANVGPDEWKAWTVFTVLERLNGQDELEAERAKAAEVQSSGSEPQSTNEDSDLQVLVVGAGQSGLALAAHLQNFGLKYLVVDKTARPGDSWRARYTSIKSHTPSYMDHFPFLKYPATWPRYLDQEHIVKWMEHYGDLLGLNVKHGTLATNIQYNPSTKRYSVDLQSNEGGVQSVTTKHLVLATGLLSDIPIKPSFPGEDTFNGQIFHTSAHQSASLMPDVQNKKITIIGAGTSAHDVAQDFASHGAKSVTIVQRSPLFVASLKSVEELQVKLWDTPGLSTDDADLLGNSFPTAVVRTLSVGASQMMSMLDKDMLDGLEKAGLAVKRGDQGDSLVDHQLIKAGHFYIDQGACGMILDGRIKVQRCQEGVREYYSEGITLADGTQIESDVVILATGFERTDKLIERIVPREILDKVPGVICSLDRSQERFGVWRPTGMPGFWYMTGSFSWSRQFSPVLALQIAAVEWGLNKEYQG</sequence>
<dbReference type="PANTHER" id="PTHR43539:SF24">
    <property type="entry name" value="FAD_NAD(P)-BINDING DOMAIN-CONTAINING PROTEIN-RELATED"/>
    <property type="match status" value="1"/>
</dbReference>
<name>A0A100IAG1_ASPNG</name>
<dbReference type="VEuPathDB" id="FungiDB:ASPNIDRAFT2_1126181"/>
<dbReference type="Proteomes" id="UP000068243">
    <property type="component" value="Unassembled WGS sequence"/>
</dbReference>
<dbReference type="VEuPathDB" id="FungiDB:M747DRAFT_322763"/>
<evidence type="ECO:0000313" key="3">
    <source>
        <dbReference type="Proteomes" id="UP000068243"/>
    </source>
</evidence>
<dbReference type="GO" id="GO:0004497">
    <property type="term" value="F:monooxygenase activity"/>
    <property type="evidence" value="ECO:0007669"/>
    <property type="project" value="UniProtKB-KW"/>
</dbReference>
<dbReference type="PRINTS" id="PR00411">
    <property type="entry name" value="PNDRDTASEI"/>
</dbReference>
<dbReference type="GO" id="GO:0050660">
    <property type="term" value="F:flavin adenine dinucleotide binding"/>
    <property type="evidence" value="ECO:0007669"/>
    <property type="project" value="TreeGrafter"/>
</dbReference>
<dbReference type="VEuPathDB" id="FungiDB:An04g02970"/>
<gene>
    <name evidence="2" type="ORF">ABL_02233</name>
</gene>
<protein>
    <submittedName>
        <fullName evidence="2">Flavin-binding monooxygenase</fullName>
    </submittedName>
</protein>
<dbReference type="Gene3D" id="3.50.50.60">
    <property type="entry name" value="FAD/NAD(P)-binding domain"/>
    <property type="match status" value="1"/>
</dbReference>
<dbReference type="InterPro" id="IPR050982">
    <property type="entry name" value="Auxin_biosynth/cation_transpt"/>
</dbReference>
<dbReference type="EMBL" id="BCMY01000003">
    <property type="protein sequence ID" value="GAQ37634.1"/>
    <property type="molecule type" value="Genomic_DNA"/>
</dbReference>
<keyword evidence="2" id="KW-0503">Monooxygenase</keyword>
<dbReference type="VEuPathDB" id="FungiDB:ATCC64974_78880"/>
<dbReference type="OrthoDB" id="74360at2759"/>
<dbReference type="Pfam" id="PF13738">
    <property type="entry name" value="Pyr_redox_3"/>
    <property type="match status" value="1"/>
</dbReference>
<dbReference type="InterPro" id="IPR036188">
    <property type="entry name" value="FAD/NAD-bd_sf"/>
</dbReference>
<reference evidence="3" key="1">
    <citation type="journal article" date="2016" name="Genome Announc.">
        <title>Draft genome sequence of Aspergillus niger strain An76.</title>
        <authorList>
            <person name="Gong W."/>
            <person name="Cheng Z."/>
            <person name="Zhang H."/>
            <person name="Liu L."/>
            <person name="Gao P."/>
            <person name="Wang L."/>
        </authorList>
    </citation>
    <scope>NUCLEOTIDE SEQUENCE [LARGE SCALE GENOMIC DNA]</scope>
    <source>
        <strain evidence="3">An76</strain>
    </source>
</reference>
<dbReference type="SUPFAM" id="SSF51905">
    <property type="entry name" value="FAD/NAD(P)-binding domain"/>
    <property type="match status" value="2"/>
</dbReference>
<proteinExistence type="predicted"/>
<organism evidence="2 3">
    <name type="scientific">Aspergillus niger</name>
    <dbReference type="NCBI Taxonomy" id="5061"/>
    <lineage>
        <taxon>Eukaryota</taxon>
        <taxon>Fungi</taxon>
        <taxon>Dikarya</taxon>
        <taxon>Ascomycota</taxon>
        <taxon>Pezizomycotina</taxon>
        <taxon>Eurotiomycetes</taxon>
        <taxon>Eurotiomycetidae</taxon>
        <taxon>Eurotiales</taxon>
        <taxon>Aspergillaceae</taxon>
        <taxon>Aspergillus</taxon>
        <taxon>Aspergillus subgen. Circumdati</taxon>
    </lineage>
</organism>
<evidence type="ECO:0000313" key="2">
    <source>
        <dbReference type="EMBL" id="GAQ37634.1"/>
    </source>
</evidence>